<evidence type="ECO:0000313" key="3">
    <source>
        <dbReference type="Proteomes" id="UP000575898"/>
    </source>
</evidence>
<sequence>MSAGRVWLVVGMAVVCLNTGCAQVKPWEKGQLARDDMQAGGPYVMAGVMHEHVFSSKEASRGGNGVGGGGCGCN</sequence>
<proteinExistence type="predicted"/>
<gene>
    <name evidence="2" type="ORF">HNQ59_000063</name>
</gene>
<evidence type="ECO:0000259" key="1">
    <source>
        <dbReference type="Pfam" id="PF14086"/>
    </source>
</evidence>
<name>A0A840MNI1_9PROT</name>
<dbReference type="Pfam" id="PF14086">
    <property type="entry name" value="DUF4266"/>
    <property type="match status" value="1"/>
</dbReference>
<dbReference type="AlphaFoldDB" id="A0A840MNI1"/>
<dbReference type="RefSeq" id="WP_343074186.1">
    <property type="nucleotide sequence ID" value="NZ_JACHHY010000001.1"/>
</dbReference>
<dbReference type="EMBL" id="JACHHY010000001">
    <property type="protein sequence ID" value="MBB5016801.1"/>
    <property type="molecule type" value="Genomic_DNA"/>
</dbReference>
<feature type="domain" description="DUF4266" evidence="1">
    <location>
        <begin position="24"/>
        <end position="74"/>
    </location>
</feature>
<dbReference type="InterPro" id="IPR025362">
    <property type="entry name" value="DUF4266"/>
</dbReference>
<accession>A0A840MNI1</accession>
<protein>
    <recommendedName>
        <fullName evidence="1">DUF4266 domain-containing protein</fullName>
    </recommendedName>
</protein>
<dbReference type="Proteomes" id="UP000575898">
    <property type="component" value="Unassembled WGS sequence"/>
</dbReference>
<reference evidence="2 3" key="1">
    <citation type="submission" date="2020-08" db="EMBL/GenBank/DDBJ databases">
        <title>Genomic Encyclopedia of Type Strains, Phase IV (KMG-IV): sequencing the most valuable type-strain genomes for metagenomic binning, comparative biology and taxonomic classification.</title>
        <authorList>
            <person name="Goeker M."/>
        </authorList>
    </citation>
    <scope>NUCLEOTIDE SEQUENCE [LARGE SCALE GENOMIC DNA]</scope>
    <source>
        <strain evidence="2 3">DSM 27165</strain>
    </source>
</reference>
<organism evidence="2 3">
    <name type="scientific">Chitinivorax tropicus</name>
    <dbReference type="NCBI Taxonomy" id="714531"/>
    <lineage>
        <taxon>Bacteria</taxon>
        <taxon>Pseudomonadati</taxon>
        <taxon>Pseudomonadota</taxon>
        <taxon>Betaproteobacteria</taxon>
        <taxon>Chitinivorax</taxon>
    </lineage>
</organism>
<evidence type="ECO:0000313" key="2">
    <source>
        <dbReference type="EMBL" id="MBB5016801.1"/>
    </source>
</evidence>
<comment type="caution">
    <text evidence="2">The sequence shown here is derived from an EMBL/GenBank/DDBJ whole genome shotgun (WGS) entry which is preliminary data.</text>
</comment>
<keyword evidence="3" id="KW-1185">Reference proteome</keyword>